<dbReference type="Proteomes" id="UP000269692">
    <property type="component" value="Unassembled WGS sequence"/>
</dbReference>
<dbReference type="GO" id="GO:0005886">
    <property type="term" value="C:plasma membrane"/>
    <property type="evidence" value="ECO:0007669"/>
    <property type="project" value="UniProtKB-SubCell"/>
</dbReference>
<feature type="transmembrane region" description="Helical" evidence="6">
    <location>
        <begin position="97"/>
        <end position="116"/>
    </location>
</feature>
<dbReference type="InterPro" id="IPR001851">
    <property type="entry name" value="ABC_transp_permease"/>
</dbReference>
<keyword evidence="8" id="KW-1185">Reference proteome</keyword>
<feature type="transmembrane region" description="Helical" evidence="6">
    <location>
        <begin position="52"/>
        <end position="77"/>
    </location>
</feature>
<dbReference type="EMBL" id="RCTF01000001">
    <property type="protein sequence ID" value="RLP81662.1"/>
    <property type="molecule type" value="Genomic_DNA"/>
</dbReference>
<dbReference type="OrthoDB" id="9804361at2"/>
<feature type="transmembrane region" description="Helical" evidence="6">
    <location>
        <begin position="20"/>
        <end position="45"/>
    </location>
</feature>
<dbReference type="GO" id="GO:0015658">
    <property type="term" value="F:branched-chain amino acid transmembrane transporter activity"/>
    <property type="evidence" value="ECO:0007669"/>
    <property type="project" value="InterPro"/>
</dbReference>
<reference evidence="7 8" key="1">
    <citation type="submission" date="2018-10" db="EMBL/GenBank/DDBJ databases">
        <title>Xanthobacter tagetidis genome sequencing and assembly.</title>
        <authorList>
            <person name="Maclea K.S."/>
            <person name="Goen A.E."/>
            <person name="Fatima S.A."/>
        </authorList>
    </citation>
    <scope>NUCLEOTIDE SEQUENCE [LARGE SCALE GENOMIC DNA]</scope>
    <source>
        <strain evidence="7 8">ATCC 700314</strain>
    </source>
</reference>
<feature type="transmembrane region" description="Helical" evidence="6">
    <location>
        <begin position="258"/>
        <end position="281"/>
    </location>
</feature>
<protein>
    <submittedName>
        <fullName evidence="7">Branched-chain amino acid ABC transporter permease</fullName>
    </submittedName>
</protein>
<dbReference type="CDD" id="cd06581">
    <property type="entry name" value="TM_PBP1_LivM_like"/>
    <property type="match status" value="1"/>
</dbReference>
<proteinExistence type="predicted"/>
<evidence type="ECO:0000313" key="7">
    <source>
        <dbReference type="EMBL" id="RLP81662.1"/>
    </source>
</evidence>
<feature type="transmembrane region" description="Helical" evidence="6">
    <location>
        <begin position="123"/>
        <end position="145"/>
    </location>
</feature>
<comment type="caution">
    <text evidence="7">The sequence shown here is derived from an EMBL/GenBank/DDBJ whole genome shotgun (WGS) entry which is preliminary data.</text>
</comment>
<organism evidence="7 8">
    <name type="scientific">Xanthobacter tagetidis</name>
    <dbReference type="NCBI Taxonomy" id="60216"/>
    <lineage>
        <taxon>Bacteria</taxon>
        <taxon>Pseudomonadati</taxon>
        <taxon>Pseudomonadota</taxon>
        <taxon>Alphaproteobacteria</taxon>
        <taxon>Hyphomicrobiales</taxon>
        <taxon>Xanthobacteraceae</taxon>
        <taxon>Xanthobacter</taxon>
    </lineage>
</organism>
<evidence type="ECO:0000256" key="5">
    <source>
        <dbReference type="ARBA" id="ARBA00023136"/>
    </source>
</evidence>
<evidence type="ECO:0000313" key="8">
    <source>
        <dbReference type="Proteomes" id="UP000269692"/>
    </source>
</evidence>
<evidence type="ECO:0000256" key="3">
    <source>
        <dbReference type="ARBA" id="ARBA00022692"/>
    </source>
</evidence>
<name>A0A3L7AQD2_9HYPH</name>
<gene>
    <name evidence="7" type="ORF">D9R14_01285</name>
</gene>
<evidence type="ECO:0000256" key="1">
    <source>
        <dbReference type="ARBA" id="ARBA00004651"/>
    </source>
</evidence>
<keyword evidence="2" id="KW-1003">Cell membrane</keyword>
<keyword evidence="5 6" id="KW-0472">Membrane</keyword>
<keyword evidence="3 6" id="KW-0812">Transmembrane</keyword>
<dbReference type="PANTHER" id="PTHR30482:SF17">
    <property type="entry name" value="ABC TRANSPORTER ATP-BINDING PROTEIN"/>
    <property type="match status" value="1"/>
</dbReference>
<dbReference type="Pfam" id="PF02653">
    <property type="entry name" value="BPD_transp_2"/>
    <property type="match status" value="1"/>
</dbReference>
<sequence>MSTSPTTAAPPAATVRTPRTGMLALFGIAAVAVMLVAPFGVYPVFLMKVMCFALFACAFNLLLGYTGLLSFGHAMFFGGAAYICAHTIKVLGFSPEIGILAGVAFAAFLGLLAGLLAIRRQGIYFAMVTLALAQMFFFFCLQAPFTGGEDGLQGVPRRPLFGLIDISKDINLYYVVLAIFVFGFLVIYRTIHSPFGHVLKAIRENEPRAISLGYRANQYKLLAFVLSAALTGLAGSTKVLVFQLASLTDVAWQMSGEVVLMTLVGGMGTILGPIVGAAIIVTMQNYLAGLGEWVLVIQGVIFVAAVSLFRRGIVGEIIAIVSYYRSGKQQP</sequence>
<comment type="subcellular location">
    <subcellularLocation>
        <location evidence="1">Cell membrane</location>
        <topology evidence="1">Multi-pass membrane protein</topology>
    </subcellularLocation>
</comment>
<evidence type="ECO:0000256" key="2">
    <source>
        <dbReference type="ARBA" id="ARBA00022475"/>
    </source>
</evidence>
<feature type="transmembrane region" description="Helical" evidence="6">
    <location>
        <begin position="221"/>
        <end position="246"/>
    </location>
</feature>
<feature type="transmembrane region" description="Helical" evidence="6">
    <location>
        <begin position="293"/>
        <end position="324"/>
    </location>
</feature>
<accession>A0A3L7AQD2</accession>
<dbReference type="InterPro" id="IPR043428">
    <property type="entry name" value="LivM-like"/>
</dbReference>
<feature type="transmembrane region" description="Helical" evidence="6">
    <location>
        <begin position="172"/>
        <end position="191"/>
    </location>
</feature>
<keyword evidence="4 6" id="KW-1133">Transmembrane helix</keyword>
<evidence type="ECO:0000256" key="6">
    <source>
        <dbReference type="SAM" id="Phobius"/>
    </source>
</evidence>
<evidence type="ECO:0000256" key="4">
    <source>
        <dbReference type="ARBA" id="ARBA00022989"/>
    </source>
</evidence>
<dbReference type="RefSeq" id="WP_121621477.1">
    <property type="nucleotide sequence ID" value="NZ_JACIIW010000004.1"/>
</dbReference>
<dbReference type="PANTHER" id="PTHR30482">
    <property type="entry name" value="HIGH-AFFINITY BRANCHED-CHAIN AMINO ACID TRANSPORT SYSTEM PERMEASE"/>
    <property type="match status" value="1"/>
</dbReference>
<dbReference type="AlphaFoldDB" id="A0A3L7AQD2"/>